<feature type="compositionally biased region" description="Low complexity" evidence="1">
    <location>
        <begin position="345"/>
        <end position="364"/>
    </location>
</feature>
<protein>
    <recommendedName>
        <fullName evidence="5">Ig-like domain-containing protein</fullName>
    </recommendedName>
</protein>
<name>A0AAG5DI21_ANOAO</name>
<reference evidence="3" key="1">
    <citation type="submission" date="2024-04" db="UniProtKB">
        <authorList>
            <consortium name="EnsemblMetazoa"/>
        </authorList>
    </citation>
    <scope>IDENTIFICATION</scope>
    <source>
        <strain evidence="3">EBRO</strain>
    </source>
</reference>
<organism evidence="3 4">
    <name type="scientific">Anopheles atroparvus</name>
    <name type="common">European mosquito</name>
    <dbReference type="NCBI Taxonomy" id="41427"/>
    <lineage>
        <taxon>Eukaryota</taxon>
        <taxon>Metazoa</taxon>
        <taxon>Ecdysozoa</taxon>
        <taxon>Arthropoda</taxon>
        <taxon>Hexapoda</taxon>
        <taxon>Insecta</taxon>
        <taxon>Pterygota</taxon>
        <taxon>Neoptera</taxon>
        <taxon>Endopterygota</taxon>
        <taxon>Diptera</taxon>
        <taxon>Nematocera</taxon>
        <taxon>Culicoidea</taxon>
        <taxon>Culicidae</taxon>
        <taxon>Anophelinae</taxon>
        <taxon>Anopheles</taxon>
    </lineage>
</organism>
<dbReference type="EnsemblMetazoa" id="ENSAATROPT011981">
    <property type="protein sequence ID" value="ENSAATROPP010857"/>
    <property type="gene ID" value="ENSAATROPG009754"/>
</dbReference>
<accession>A0AAG5DI21</accession>
<feature type="region of interest" description="Disordered" evidence="1">
    <location>
        <begin position="319"/>
        <end position="404"/>
    </location>
</feature>
<proteinExistence type="predicted"/>
<feature type="transmembrane region" description="Helical" evidence="2">
    <location>
        <begin position="447"/>
        <end position="471"/>
    </location>
</feature>
<dbReference type="SUPFAM" id="SSF48726">
    <property type="entry name" value="Immunoglobulin"/>
    <property type="match status" value="1"/>
</dbReference>
<feature type="compositionally biased region" description="Polar residues" evidence="1">
    <location>
        <begin position="394"/>
        <end position="404"/>
    </location>
</feature>
<keyword evidence="2" id="KW-1133">Transmembrane helix</keyword>
<dbReference type="InterPro" id="IPR036179">
    <property type="entry name" value="Ig-like_dom_sf"/>
</dbReference>
<keyword evidence="4" id="KW-1185">Reference proteome</keyword>
<evidence type="ECO:0008006" key="5">
    <source>
        <dbReference type="Google" id="ProtNLM"/>
    </source>
</evidence>
<dbReference type="Proteomes" id="UP000075880">
    <property type="component" value="Unassembled WGS sequence"/>
</dbReference>
<keyword evidence="2" id="KW-0812">Transmembrane</keyword>
<evidence type="ECO:0000256" key="2">
    <source>
        <dbReference type="SAM" id="Phobius"/>
    </source>
</evidence>
<dbReference type="PANTHER" id="PTHR21261">
    <property type="entry name" value="BEAT PROTEIN"/>
    <property type="match status" value="1"/>
</dbReference>
<evidence type="ECO:0000313" key="4">
    <source>
        <dbReference type="Proteomes" id="UP000075880"/>
    </source>
</evidence>
<feature type="compositionally biased region" description="Polar residues" evidence="1">
    <location>
        <begin position="334"/>
        <end position="344"/>
    </location>
</feature>
<dbReference type="AlphaFoldDB" id="A0AAG5DI21"/>
<dbReference type="PANTHER" id="PTHR21261:SF2">
    <property type="entry name" value="GH04238P-RELATED"/>
    <property type="match status" value="1"/>
</dbReference>
<evidence type="ECO:0000313" key="3">
    <source>
        <dbReference type="EnsemblMetazoa" id="ENSAATROPP010857"/>
    </source>
</evidence>
<evidence type="ECO:0000256" key="1">
    <source>
        <dbReference type="SAM" id="MobiDB-lite"/>
    </source>
</evidence>
<sequence length="478" mass="53155">MEIRQPSKTKDRKMSRIVLVVPLILLILNDADSVHITRLSVPRVYVLDNYHRHRHQHQYQHQHQNQLVSPSQLRTRDDPEMLLEREGSLDALEELRGLDPAEHLVLDCEYVIEPHERGFVLKWLHNDVPVYQWIPPHRSPSSLQTRLRDHVNRTYTVNGEPMHKHRALALMHPCQELAGKYTCYVQTYTSVDRQSADLFIIVPESSLVLKYYRHPSDLVTVVCSAYGIFPAPEMSLWINDYRLENATVNELPATEGLFDSSVSVQLVLYESLQPDDVIKCSLAVPGTDYQRTKETVFLVADSRSFGDSNSILDPFGTVPASSSSINTDAPPPSSTTELGGTTVPTSDAPTSSEAASTSTMVTSTKGTAGAQSAPPAKASTLRPQIPSLTRLRPTASSTRVLTVQQSNSVDSDETMNVLDFKEILNENLLYNSGGVRLAGPARTGTDWLRFVAVMLPMLLLSVHAALTLVLLDGRTLRS</sequence>
<keyword evidence="2" id="KW-0472">Membrane</keyword>